<protein>
    <submittedName>
        <fullName evidence="1">Uncharacterized protein</fullName>
    </submittedName>
</protein>
<accession>A0A0F9L4J7</accession>
<name>A0A0F9L4J7_9ZZZZ</name>
<sequence>MAKGEETNDTILDIKGTITVLDKDEQAFIDEIEEVFKKYADNDGWHFKFS</sequence>
<dbReference type="AlphaFoldDB" id="A0A0F9L4J7"/>
<reference evidence="1" key="1">
    <citation type="journal article" date="2015" name="Nature">
        <title>Complex archaea that bridge the gap between prokaryotes and eukaryotes.</title>
        <authorList>
            <person name="Spang A."/>
            <person name="Saw J.H."/>
            <person name="Jorgensen S.L."/>
            <person name="Zaremba-Niedzwiedzka K."/>
            <person name="Martijn J."/>
            <person name="Lind A.E."/>
            <person name="van Eijk R."/>
            <person name="Schleper C."/>
            <person name="Guy L."/>
            <person name="Ettema T.J."/>
        </authorList>
    </citation>
    <scope>NUCLEOTIDE SEQUENCE</scope>
</reference>
<organism evidence="1">
    <name type="scientific">marine sediment metagenome</name>
    <dbReference type="NCBI Taxonomy" id="412755"/>
    <lineage>
        <taxon>unclassified sequences</taxon>
        <taxon>metagenomes</taxon>
        <taxon>ecological metagenomes</taxon>
    </lineage>
</organism>
<evidence type="ECO:0000313" key="1">
    <source>
        <dbReference type="EMBL" id="KKM47415.1"/>
    </source>
</evidence>
<gene>
    <name evidence="1" type="ORF">LCGC14_1558630</name>
</gene>
<comment type="caution">
    <text evidence="1">The sequence shown here is derived from an EMBL/GenBank/DDBJ whole genome shotgun (WGS) entry which is preliminary data.</text>
</comment>
<dbReference type="EMBL" id="LAZR01012012">
    <property type="protein sequence ID" value="KKM47415.1"/>
    <property type="molecule type" value="Genomic_DNA"/>
</dbReference>
<proteinExistence type="predicted"/>